<dbReference type="SUPFAM" id="SSF52266">
    <property type="entry name" value="SGNH hydrolase"/>
    <property type="match status" value="1"/>
</dbReference>
<name>A0A2W5U5B2_9BACT</name>
<reference evidence="2 3" key="1">
    <citation type="submission" date="2017-08" db="EMBL/GenBank/DDBJ databases">
        <title>Infants hospitalized years apart are colonized by the same room-sourced microbial strains.</title>
        <authorList>
            <person name="Brooks B."/>
            <person name="Olm M.R."/>
            <person name="Firek B.A."/>
            <person name="Baker R."/>
            <person name="Thomas B.C."/>
            <person name="Morowitz M.J."/>
            <person name="Banfield J.F."/>
        </authorList>
    </citation>
    <scope>NUCLEOTIDE SEQUENCE [LARGE SCALE GENOMIC DNA]</scope>
    <source>
        <strain evidence="2">S2_003_000_R2_14</strain>
    </source>
</reference>
<dbReference type="AlphaFoldDB" id="A0A2W5U5B2"/>
<evidence type="ECO:0000313" key="3">
    <source>
        <dbReference type="Proteomes" id="UP000249061"/>
    </source>
</evidence>
<dbReference type="EMBL" id="QFQP01000067">
    <property type="protein sequence ID" value="PZR03968.1"/>
    <property type="molecule type" value="Genomic_DNA"/>
</dbReference>
<evidence type="ECO:0000313" key="2">
    <source>
        <dbReference type="EMBL" id="PZR03968.1"/>
    </source>
</evidence>
<dbReference type="Proteomes" id="UP000249061">
    <property type="component" value="Unassembled WGS sequence"/>
</dbReference>
<sequence>MSTDMRALKAFAKVLLGLALGIGIAELVFNFRDDGAFPHLNLYVPDDALGVKLQPNAEMKLRVADTNPVTTVRTNSIGFRGNEWPAPTPGEVLVVGDSQVFGLGVEEDQTFSAKLAELIKAPVLNAGVPTYGPREYTAVVENVVRTRKPATVIYVMNLSNDLFEVDRPNKDRHVVWDGWAVRSETAPKDVINFPFRHTLMNRSHLVFAMRRLLHTPADAAANPGLATEGTWKDVVSASSGVKEPPPPDEATRKMLATRTALAKELDEVDSRIGDVISEQVDEDEAFARGLEPIAPKGGDPRDIVQVRYAEGARRVELTAYELFMASVGLDRNQATLEKLAAKHRIGDLVTLLQKRKALREKAGLLHAENVGLEPRPIDPVLQQTKAACDAVGAKLVVVALPLDVMVDAREWKKYGAEPIDMTVTHVLMDDLVARSERLGAQGINPTAALAAAEPGVFLDGDLHLTPKGHLTLATYIANELSRPPAPKSALDLPPGRSWPPTEDEWRRVDECTVKGSSALNCETKQIREWVRVVCRPLLDDPEADRGQELREIVVTRGGHGDAQAFQREGATLIIPVLEGDDARVRFGWETQQRELTLAWPKGGKPAYAFGDATTVKTRRTVEQLRFERDAYADPARAVTCADGLIAGGALRRCAAKCLEGDTCPAGLTCHPWPSGNFCAK</sequence>
<proteinExistence type="predicted"/>
<comment type="caution">
    <text evidence="2">The sequence shown here is derived from an EMBL/GenBank/DDBJ whole genome shotgun (WGS) entry which is preliminary data.</text>
</comment>
<gene>
    <name evidence="2" type="ORF">DI536_35145</name>
</gene>
<protein>
    <recommendedName>
        <fullName evidence="4">AlgX/AlgJ SGNH hydrolase-like domain-containing protein</fullName>
    </recommendedName>
</protein>
<evidence type="ECO:0000256" key="1">
    <source>
        <dbReference type="SAM" id="MobiDB-lite"/>
    </source>
</evidence>
<accession>A0A2W5U5B2</accession>
<evidence type="ECO:0008006" key="4">
    <source>
        <dbReference type="Google" id="ProtNLM"/>
    </source>
</evidence>
<feature type="region of interest" description="Disordered" evidence="1">
    <location>
        <begin position="484"/>
        <end position="503"/>
    </location>
</feature>
<organism evidence="2 3">
    <name type="scientific">Archangium gephyra</name>
    <dbReference type="NCBI Taxonomy" id="48"/>
    <lineage>
        <taxon>Bacteria</taxon>
        <taxon>Pseudomonadati</taxon>
        <taxon>Myxococcota</taxon>
        <taxon>Myxococcia</taxon>
        <taxon>Myxococcales</taxon>
        <taxon>Cystobacterineae</taxon>
        <taxon>Archangiaceae</taxon>
        <taxon>Archangium</taxon>
    </lineage>
</organism>